<gene>
    <name evidence="2" type="ORF">Lp19_0044</name>
</gene>
<sequence length="81" mass="9320">MIAQAIATVLMLIVFMFGFTYFLNSLFFRRIEKHDREQTKKTRTSRPPLVLMLASVRIMLKIGLPVKIKGSQLRPVGKEVV</sequence>
<dbReference type="PATRIC" id="fig|1590.201.peg.45"/>
<dbReference type="Proteomes" id="UP000076882">
    <property type="component" value="Unassembled WGS sequence"/>
</dbReference>
<evidence type="ECO:0000313" key="3">
    <source>
        <dbReference type="Proteomes" id="UP000076882"/>
    </source>
</evidence>
<dbReference type="AlphaFoldDB" id="A0A165SDF3"/>
<proteinExistence type="predicted"/>
<organism evidence="2 3">
    <name type="scientific">Lactiplantibacillus plantarum</name>
    <name type="common">Lactobacillus plantarum</name>
    <dbReference type="NCBI Taxonomy" id="1590"/>
    <lineage>
        <taxon>Bacteria</taxon>
        <taxon>Bacillati</taxon>
        <taxon>Bacillota</taxon>
        <taxon>Bacilli</taxon>
        <taxon>Lactobacillales</taxon>
        <taxon>Lactobacillaceae</taxon>
        <taxon>Lactiplantibacillus</taxon>
    </lineage>
</organism>
<keyword evidence="1" id="KW-0472">Membrane</keyword>
<evidence type="ECO:0000256" key="1">
    <source>
        <dbReference type="SAM" id="Phobius"/>
    </source>
</evidence>
<protein>
    <submittedName>
        <fullName evidence="2">Uncharacterized protein</fullName>
    </submittedName>
</protein>
<accession>A0A165SDF3</accession>
<name>A0A165SDF3_LACPN</name>
<evidence type="ECO:0000313" key="2">
    <source>
        <dbReference type="EMBL" id="KZU98982.1"/>
    </source>
</evidence>
<keyword evidence="1" id="KW-1133">Transmembrane helix</keyword>
<dbReference type="EMBL" id="LUXM01000001">
    <property type="protein sequence ID" value="KZU98982.1"/>
    <property type="molecule type" value="Genomic_DNA"/>
</dbReference>
<comment type="caution">
    <text evidence="2">The sequence shown here is derived from an EMBL/GenBank/DDBJ whole genome shotgun (WGS) entry which is preliminary data.</text>
</comment>
<keyword evidence="1" id="KW-0812">Transmembrane</keyword>
<reference evidence="2 3" key="1">
    <citation type="submission" date="2016-03" db="EMBL/GenBank/DDBJ databases">
        <title>Comparative genomics of 54 Lactobacillus plantarum strains reveals genomic uncoupling from niche constraints.</title>
        <authorList>
            <person name="Martino M.E."/>
        </authorList>
    </citation>
    <scope>NUCLEOTIDE SEQUENCE [LARGE SCALE GENOMIC DNA]</scope>
    <source>
        <strain evidence="2 3">19.1</strain>
    </source>
</reference>
<feature type="transmembrane region" description="Helical" evidence="1">
    <location>
        <begin position="6"/>
        <end position="28"/>
    </location>
</feature>